<dbReference type="InParanoid" id="A0A3G9J7C7"/>
<name>A0A3G9J7C7_9FIRM</name>
<dbReference type="KEGG" id="ebm:SG0102_15400"/>
<dbReference type="EMBL" id="AP019309">
    <property type="protein sequence ID" value="BBH26606.1"/>
    <property type="molecule type" value="Genomic_DNA"/>
</dbReference>
<evidence type="ECO:0008006" key="5">
    <source>
        <dbReference type="Google" id="ProtNLM"/>
    </source>
</evidence>
<dbReference type="RefSeq" id="WP_125119450.1">
    <property type="nucleotide sequence ID" value="NZ_AP019309.1"/>
</dbReference>
<evidence type="ECO:0000313" key="4">
    <source>
        <dbReference type="Proteomes" id="UP000268059"/>
    </source>
</evidence>
<feature type="domain" description="DUF6937" evidence="1">
    <location>
        <begin position="22"/>
        <end position="257"/>
    </location>
</feature>
<sequence>MNKNKKIDFDQVSIVKRDRSAIIFGNPISNSDYQKAVRSKQRFIKRFGDDQNKDYPVALVANREIGDLLGVSNLLVGERAESVNQEEREIFDHEKGIIVGNIRMGFGHYRISMAMASAAQALGYHLYWMDLNSYPDTTCTKVISAQNDLYSMGSRISQKSRAFNHVVWEPMNYEGFRKLSYNAADQKNAELMAPVFHNIPKDIPLIATHVWPAQAALHGHMKYVVNAIPDNWPMALHLAEGSLHTVQTHQAYQGYRILNGMQGAKVLRPMPEGSLVYTGHYVDHELTANVEKDCEARIRRKEAKQPMRFLLTIGGAGAQREIFAGIIRYLLPLIEEKKAMLYINVGDYRNVWDQLCKEIPELHKRSVEHFDHWKETQTFAQKALDEPIFGIHAFYHQNIFQAVYCTNLLMRSTDVLVTKPSELTFYPIPKLFIHRIGGHEKWGAIHSAEMGDGTLECEDLPHVIQMLELFLNDSSFLQEMCQNIMRNKKMGLYDGAYKVVKLAMEMRGKHNEQ</sequence>
<keyword evidence="4" id="KW-1185">Reference proteome</keyword>
<evidence type="ECO:0000259" key="2">
    <source>
        <dbReference type="Pfam" id="PF22053"/>
    </source>
</evidence>
<proteinExistence type="predicted"/>
<dbReference type="AlphaFoldDB" id="A0A3G9J7C7"/>
<dbReference type="OrthoDB" id="1550579at2"/>
<feature type="domain" description="DUF6938" evidence="2">
    <location>
        <begin position="270"/>
        <end position="504"/>
    </location>
</feature>
<gene>
    <name evidence="3" type="ORF">SG0102_15400</name>
</gene>
<reference evidence="3 4" key="1">
    <citation type="submission" date="2018-11" db="EMBL/GenBank/DDBJ databases">
        <title>Novel Erysipelotrichaceae bacterium isolated from small intestine of a swine.</title>
        <authorList>
            <person name="Kim J.S."/>
            <person name="Choe H."/>
            <person name="Lee Y.R."/>
            <person name="Kim K.M."/>
            <person name="Park D.S."/>
        </authorList>
    </citation>
    <scope>NUCLEOTIDE SEQUENCE [LARGE SCALE GENOMIC DNA]</scope>
    <source>
        <strain evidence="3 4">SG0102</strain>
    </source>
</reference>
<dbReference type="Proteomes" id="UP000268059">
    <property type="component" value="Chromosome"/>
</dbReference>
<organism evidence="3 4">
    <name type="scientific">Intestinibaculum porci</name>
    <dbReference type="NCBI Taxonomy" id="2487118"/>
    <lineage>
        <taxon>Bacteria</taxon>
        <taxon>Bacillati</taxon>
        <taxon>Bacillota</taxon>
        <taxon>Erysipelotrichia</taxon>
        <taxon>Erysipelotrichales</taxon>
        <taxon>Erysipelotrichaceae</taxon>
        <taxon>Intestinibaculum</taxon>
    </lineage>
</organism>
<dbReference type="InterPro" id="IPR054217">
    <property type="entry name" value="DUF6937"/>
</dbReference>
<protein>
    <recommendedName>
        <fullName evidence="5">Glycosyl transferase family 28 C-terminal domain-containing protein</fullName>
    </recommendedName>
</protein>
<dbReference type="Pfam" id="PF22052">
    <property type="entry name" value="DUF6937"/>
    <property type="match status" value="1"/>
</dbReference>
<accession>A0A3G9J7C7</accession>
<dbReference type="Pfam" id="PF22053">
    <property type="entry name" value="DUF6938"/>
    <property type="match status" value="1"/>
</dbReference>
<dbReference type="InterPro" id="IPR054218">
    <property type="entry name" value="DUF6938"/>
</dbReference>
<evidence type="ECO:0000259" key="1">
    <source>
        <dbReference type="Pfam" id="PF22052"/>
    </source>
</evidence>
<evidence type="ECO:0000313" key="3">
    <source>
        <dbReference type="EMBL" id="BBH26606.1"/>
    </source>
</evidence>